<accession>A0A397D633</accession>
<comment type="similarity">
    <text evidence="2 6">Belongs to the peptidase S9A family.</text>
</comment>
<dbReference type="InterPro" id="IPR023302">
    <property type="entry name" value="Pept_S9A_N"/>
</dbReference>
<dbReference type="PROSITE" id="PS00708">
    <property type="entry name" value="PRO_ENDOPEP_SER"/>
    <property type="match status" value="1"/>
</dbReference>
<evidence type="ECO:0000313" key="9">
    <source>
        <dbReference type="EMBL" id="RHY55849.1"/>
    </source>
</evidence>
<dbReference type="PANTHER" id="PTHR42881:SF2">
    <property type="entry name" value="PROLYL ENDOPEPTIDASE"/>
    <property type="match status" value="1"/>
</dbReference>
<evidence type="ECO:0000256" key="6">
    <source>
        <dbReference type="RuleBase" id="RU368024"/>
    </source>
</evidence>
<dbReference type="Pfam" id="PF00326">
    <property type="entry name" value="Peptidase_S9"/>
    <property type="match status" value="1"/>
</dbReference>
<dbReference type="FunFam" id="3.40.50.1820:FF:000005">
    <property type="entry name" value="Prolyl endopeptidase"/>
    <property type="match status" value="1"/>
</dbReference>
<dbReference type="GO" id="GO:0004252">
    <property type="term" value="F:serine-type endopeptidase activity"/>
    <property type="evidence" value="ECO:0007669"/>
    <property type="project" value="UniProtKB-UniRule"/>
</dbReference>
<dbReference type="Pfam" id="PF02897">
    <property type="entry name" value="Peptidase_S9_N"/>
    <property type="match status" value="1"/>
</dbReference>
<dbReference type="GO" id="GO:0005829">
    <property type="term" value="C:cytosol"/>
    <property type="evidence" value="ECO:0007669"/>
    <property type="project" value="TreeGrafter"/>
</dbReference>
<evidence type="ECO:0000256" key="4">
    <source>
        <dbReference type="ARBA" id="ARBA00022801"/>
    </source>
</evidence>
<dbReference type="InterPro" id="IPR002470">
    <property type="entry name" value="Peptidase_S9A"/>
</dbReference>
<evidence type="ECO:0000256" key="2">
    <source>
        <dbReference type="ARBA" id="ARBA00005228"/>
    </source>
</evidence>
<dbReference type="VEuPathDB" id="FungiDB:H257_00599"/>
<dbReference type="InterPro" id="IPR051167">
    <property type="entry name" value="Prolyl_oligopep/macrocyclase"/>
</dbReference>
<dbReference type="InterPro" id="IPR001375">
    <property type="entry name" value="Peptidase_S9_cat"/>
</dbReference>
<sequence>MTPRPVVAAMTAAPPPTVAPVTQPQPLHVPLVRTPQHEAADVHTYLPVARPSPREQAMVDPPAKSRRTKLGERGTVTAEYTTNTATTAPTLAPANDDHISEELDYNPPNLPALEDHAALAAFDFCGAVHDIDDPAPTSFWEAMHSWLEDPDSPETEAFVASQNELTQKVFQDVPFRQEFLARNTEMFNYEKYSSPFQRGNRYFFFKNDGLQNQSVLYVQDSLTSEPKVLLDPNTLAEDGTAALGEFSFSEGKADSGILYLSYGVSKGGSDWETVKVLALTADGTIEHLEDTLEWVKVSYLSWTHDDKGFFYGRYPAPKTFATAAEQKSAGTETDLNTNHQIWYHKIGTPQADDKFVFSFPEAPKYYVYAKVSDDGKYLLLRVKDGCIVANMVFVAEISAVLAFLATTDNQSSVRVHRVVNNMDFQYLYLINNGPEFYFVTNLDAPRKRIVKVDNILSDTIVWTEVIPEGSDVLSSAHAVRNDLLVVEYLKDASDTIRLYTQSGEFIRNIALPSIGTVGVSCKRDSPELFFKFISFLYPGTIYREDLTDPSTSSPAVFREATVPGFSPEDFEAKQVWYPSKDGTQIPMFLVSKKNLARNGDTPTYLYGYGGFNISLTPSFSASRIIFVQHFNGLLALPSLRGGGEYGKAWHQAGTFGNKQNVFDDFQGAAEYLIKEGYTNSSKIAIHGGSNGGLLVAACANQRPDLFRCAVGAVGVMDMLRFHKFTVGHGWTTDYGNPDKAEDFEFISKYSPLHNVPSFEAKSTGLANDHGGFPAYLLTTGDHDDRVVPLHSLKLIAEVQHKLGHHSSQTNPLLIRVETNAGHGAGKPTSKILQEAADVYTYIGWALGATFV</sequence>
<dbReference type="Proteomes" id="UP000265716">
    <property type="component" value="Unassembled WGS sequence"/>
</dbReference>
<evidence type="ECO:0000313" key="10">
    <source>
        <dbReference type="Proteomes" id="UP000265716"/>
    </source>
</evidence>
<feature type="domain" description="Peptidase S9A N-terminal" evidence="8">
    <location>
        <begin position="145"/>
        <end position="550"/>
    </location>
</feature>
<evidence type="ECO:0000259" key="8">
    <source>
        <dbReference type="Pfam" id="PF02897"/>
    </source>
</evidence>
<evidence type="ECO:0000259" key="7">
    <source>
        <dbReference type="Pfam" id="PF00326"/>
    </source>
</evidence>
<evidence type="ECO:0000256" key="5">
    <source>
        <dbReference type="ARBA" id="ARBA00022825"/>
    </source>
</evidence>
<keyword evidence="4 6" id="KW-0378">Hydrolase</keyword>
<comment type="catalytic activity">
    <reaction evidence="1">
        <text>Hydrolysis of Pro-|-Xaa &gt;&gt; Ala-|-Xaa in oligopeptides.</text>
        <dbReference type="EC" id="3.4.21.26"/>
    </reaction>
</comment>
<protein>
    <recommendedName>
        <fullName evidence="6">Prolyl endopeptidase</fullName>
        <ecNumber evidence="6">3.4.21.-</ecNumber>
    </recommendedName>
</protein>
<name>A0A397D633_APHAT</name>
<keyword evidence="3 6" id="KW-0645">Protease</keyword>
<dbReference type="SUPFAM" id="SSF50993">
    <property type="entry name" value="Peptidase/esterase 'gauge' domain"/>
    <property type="match status" value="1"/>
</dbReference>
<dbReference type="InterPro" id="IPR002471">
    <property type="entry name" value="Pept_S9_AS"/>
</dbReference>
<dbReference type="EMBL" id="QUTC01005779">
    <property type="protein sequence ID" value="RHY55849.1"/>
    <property type="molecule type" value="Genomic_DNA"/>
</dbReference>
<dbReference type="GO" id="GO:0070012">
    <property type="term" value="F:oligopeptidase activity"/>
    <property type="evidence" value="ECO:0007669"/>
    <property type="project" value="TreeGrafter"/>
</dbReference>
<reference evidence="9 10" key="1">
    <citation type="submission" date="2018-08" db="EMBL/GenBank/DDBJ databases">
        <title>Aphanomyces genome sequencing and annotation.</title>
        <authorList>
            <person name="Minardi D."/>
            <person name="Oidtmann B."/>
            <person name="Van Der Giezen M."/>
            <person name="Studholme D.J."/>
        </authorList>
    </citation>
    <scope>NUCLEOTIDE SEQUENCE [LARGE SCALE GENOMIC DNA]</scope>
    <source>
        <strain evidence="9 10">SA</strain>
    </source>
</reference>
<dbReference type="PRINTS" id="PR00862">
    <property type="entry name" value="PROLIGOPTASE"/>
</dbReference>
<dbReference type="GO" id="GO:0006508">
    <property type="term" value="P:proteolysis"/>
    <property type="evidence" value="ECO:0007669"/>
    <property type="project" value="UniProtKB-KW"/>
</dbReference>
<evidence type="ECO:0000256" key="3">
    <source>
        <dbReference type="ARBA" id="ARBA00022670"/>
    </source>
</evidence>
<dbReference type="Gene3D" id="2.130.10.120">
    <property type="entry name" value="Prolyl oligopeptidase, N-terminal domain"/>
    <property type="match status" value="1"/>
</dbReference>
<dbReference type="EC" id="3.4.21.-" evidence="6"/>
<keyword evidence="5 6" id="KW-0720">Serine protease</keyword>
<dbReference type="AlphaFoldDB" id="A0A397D633"/>
<proteinExistence type="inferred from homology"/>
<comment type="caution">
    <text evidence="9">The sequence shown here is derived from an EMBL/GenBank/DDBJ whole genome shotgun (WGS) entry which is preliminary data.</text>
</comment>
<evidence type="ECO:0000256" key="1">
    <source>
        <dbReference type="ARBA" id="ARBA00001070"/>
    </source>
</evidence>
<dbReference type="InterPro" id="IPR029058">
    <property type="entry name" value="AB_hydrolase_fold"/>
</dbReference>
<gene>
    <name evidence="9" type="ORF">DYB38_002159</name>
</gene>
<dbReference type="SUPFAM" id="SSF53474">
    <property type="entry name" value="alpha/beta-Hydrolases"/>
    <property type="match status" value="1"/>
</dbReference>
<dbReference type="PANTHER" id="PTHR42881">
    <property type="entry name" value="PROLYL ENDOPEPTIDASE"/>
    <property type="match status" value="1"/>
</dbReference>
<dbReference type="Gene3D" id="3.40.50.1820">
    <property type="entry name" value="alpha/beta hydrolase"/>
    <property type="match status" value="1"/>
</dbReference>
<organism evidence="9 10">
    <name type="scientific">Aphanomyces astaci</name>
    <name type="common">Crayfish plague agent</name>
    <dbReference type="NCBI Taxonomy" id="112090"/>
    <lineage>
        <taxon>Eukaryota</taxon>
        <taxon>Sar</taxon>
        <taxon>Stramenopiles</taxon>
        <taxon>Oomycota</taxon>
        <taxon>Saprolegniomycetes</taxon>
        <taxon>Saprolegniales</taxon>
        <taxon>Verrucalvaceae</taxon>
        <taxon>Aphanomyces</taxon>
    </lineage>
</organism>
<dbReference type="FunFam" id="2.130.10.120:FF:000001">
    <property type="entry name" value="Prolyl endopeptidase"/>
    <property type="match status" value="1"/>
</dbReference>
<feature type="domain" description="Peptidase S9 prolyl oligopeptidase catalytic" evidence="7">
    <location>
        <begin position="617"/>
        <end position="847"/>
    </location>
</feature>